<accession>A0ABX0DAD1</accession>
<feature type="transmembrane region" description="Helical" evidence="1">
    <location>
        <begin position="6"/>
        <end position="25"/>
    </location>
</feature>
<evidence type="ECO:0000313" key="3">
    <source>
        <dbReference type="Proteomes" id="UP000479226"/>
    </source>
</evidence>
<organism evidence="2 3">
    <name type="scientific">Arthrobacter silviterrae</name>
    <dbReference type="NCBI Taxonomy" id="2026658"/>
    <lineage>
        <taxon>Bacteria</taxon>
        <taxon>Bacillati</taxon>
        <taxon>Actinomycetota</taxon>
        <taxon>Actinomycetes</taxon>
        <taxon>Micrococcales</taxon>
        <taxon>Micrococcaceae</taxon>
        <taxon>Arthrobacter</taxon>
    </lineage>
</organism>
<feature type="transmembrane region" description="Helical" evidence="1">
    <location>
        <begin position="103"/>
        <end position="125"/>
    </location>
</feature>
<keyword evidence="1" id="KW-0812">Transmembrane</keyword>
<sequence length="664" mass="70848">MTWFQTIPTIIVAGLVVFVPGALLSRLLGARGLAWAATAAPLTVSLAAVGAIAAQKLHVGWSLLPFLGITLLACAVTVAIRLPGIMRRRNTAQGRPPWIRPSWTLVLAVAAGFAVPAIILFVRFAKIFNTPENISQTYDNVFHLNAIRFILNTGNASSLTLGNLSATGTASFYPAAWHDLAALVVGLTGTPIPVGVNALNMVLGALVWTTSSMYLATRLLGNRPAAYLATGALAAGFNAFPYLLMEFGVLYPNFLAIALLPAFMGLAADLMKLSKAPGPNTLLAIILLGVGAPGLALSHPSVVMALGAFAISPLVVWLIVTIRKAFANRIKWRWAAAAGVFTFLYALGLFFLWGVIRPSKTASFWPPLQTVPRAIGEALTNGVLGRPMPWLAALLMVIGIYAVFRRKQGFWVLGGYGLSALFFVVASAFEQNGLRDFLTRVWYNDSNRLASMLPVFALPLAAMGAVWLFDLVVADSRAQPVKAKPNSLASFLRSRNGGLVFGAVAWLAVIVLAQGFAIATAQGKARIQYDLSPASRLLTVDENAILMRLDAHVPSHGIIIDNAGTGSALAYALANRQVILPAIGPNPSRDDSTLIRFLPELGNNPAVCDAIKRLNSYYVLDFGAQEINGMTHPFPSSKALAEMPGLKLLDQEGTAKLYQVTGCR</sequence>
<dbReference type="Proteomes" id="UP000479226">
    <property type="component" value="Unassembled WGS sequence"/>
</dbReference>
<dbReference type="Pfam" id="PF20176">
    <property type="entry name" value="DUF6541"/>
    <property type="match status" value="1"/>
</dbReference>
<dbReference type="InterPro" id="IPR046671">
    <property type="entry name" value="DUF6541"/>
</dbReference>
<feature type="transmembrane region" description="Helical" evidence="1">
    <location>
        <begin position="499"/>
        <end position="519"/>
    </location>
</feature>
<protein>
    <recommendedName>
        <fullName evidence="4">Glycosyltransferase RgtA/B/C/D-like domain-containing protein</fullName>
    </recommendedName>
</protein>
<evidence type="ECO:0000313" key="2">
    <source>
        <dbReference type="EMBL" id="NGN83877.1"/>
    </source>
</evidence>
<reference evidence="2 3" key="1">
    <citation type="submission" date="2020-02" db="EMBL/GenBank/DDBJ databases">
        <title>Genome sequence of the type strain DSM 27180 of Arthrobacter silviterrae.</title>
        <authorList>
            <person name="Gao J."/>
            <person name="Sun J."/>
        </authorList>
    </citation>
    <scope>NUCLEOTIDE SEQUENCE [LARGE SCALE GENOMIC DNA]</scope>
    <source>
        <strain evidence="2 3">DSM 27180</strain>
    </source>
</reference>
<feature type="transmembrane region" description="Helical" evidence="1">
    <location>
        <begin position="334"/>
        <end position="356"/>
    </location>
</feature>
<feature type="transmembrane region" description="Helical" evidence="1">
    <location>
        <begin position="59"/>
        <end position="82"/>
    </location>
</feature>
<gene>
    <name evidence="2" type="ORF">G6N77_10455</name>
</gene>
<comment type="caution">
    <text evidence="2">The sequence shown here is derived from an EMBL/GenBank/DDBJ whole genome shotgun (WGS) entry which is preliminary data.</text>
</comment>
<proteinExistence type="predicted"/>
<feature type="transmembrane region" description="Helical" evidence="1">
    <location>
        <begin position="303"/>
        <end position="322"/>
    </location>
</feature>
<feature type="transmembrane region" description="Helical" evidence="1">
    <location>
        <begin position="387"/>
        <end position="404"/>
    </location>
</feature>
<keyword evidence="1" id="KW-1133">Transmembrane helix</keyword>
<evidence type="ECO:0000256" key="1">
    <source>
        <dbReference type="SAM" id="Phobius"/>
    </source>
</evidence>
<name>A0ABX0DAD1_9MICC</name>
<feature type="transmembrane region" description="Helical" evidence="1">
    <location>
        <begin position="411"/>
        <end position="429"/>
    </location>
</feature>
<evidence type="ECO:0008006" key="4">
    <source>
        <dbReference type="Google" id="ProtNLM"/>
    </source>
</evidence>
<feature type="transmembrane region" description="Helical" evidence="1">
    <location>
        <begin position="32"/>
        <end position="53"/>
    </location>
</feature>
<feature type="transmembrane region" description="Helical" evidence="1">
    <location>
        <begin position="225"/>
        <end position="244"/>
    </location>
</feature>
<feature type="transmembrane region" description="Helical" evidence="1">
    <location>
        <begin position="250"/>
        <end position="268"/>
    </location>
</feature>
<keyword evidence="3" id="KW-1185">Reference proteome</keyword>
<keyword evidence="1" id="KW-0472">Membrane</keyword>
<feature type="transmembrane region" description="Helical" evidence="1">
    <location>
        <begin position="449"/>
        <end position="474"/>
    </location>
</feature>
<dbReference type="EMBL" id="JAAKZI010000016">
    <property type="protein sequence ID" value="NGN83877.1"/>
    <property type="molecule type" value="Genomic_DNA"/>
</dbReference>
<feature type="transmembrane region" description="Helical" evidence="1">
    <location>
        <begin position="280"/>
        <end position="297"/>
    </location>
</feature>
<dbReference type="RefSeq" id="WP_165182107.1">
    <property type="nucleotide sequence ID" value="NZ_JAAKZI010000016.1"/>
</dbReference>